<name>A0ABV2LB13_9HYPH</name>
<sequence length="356" mass="39023">MIYSQRSDGLGTRILSAIYARMLSEQVGVPMGVIWTPLGWPFLVRDTPLMHPRHLPEIFASLHLFRDPADGAHGVIVPHEEVVSTELFSLYYNRDELSGLSRGEVAQIAMMGRGVNYDFPGPLFDFMERDPARKAGVSRIAATINWSPAVAAAIAELDGRFQLGRCLSVHVRRGDILEMLFAYDLDDLASDGMTQILQRYTPLQAYFEAIDAAGPDAGGIVVCTEDDGVVERFVARYGPERVASCAGMTLTDNQRAAVDLILLSRSRRIIAPVLSFFSQCAAEIGGTVLQNTAWHLRETTGEIDAILAASTAERVGAVRSILYRAAHRLSAQNGLGLEGYYEDLMRAAPGTDRHEP</sequence>
<dbReference type="Proteomes" id="UP001549145">
    <property type="component" value="Unassembled WGS sequence"/>
</dbReference>
<dbReference type="EMBL" id="JBEPMM010000010">
    <property type="protein sequence ID" value="MET3693916.1"/>
    <property type="molecule type" value="Genomic_DNA"/>
</dbReference>
<organism evidence="1 2">
    <name type="scientific">Methylobacterium goesingense</name>
    <dbReference type="NCBI Taxonomy" id="243690"/>
    <lineage>
        <taxon>Bacteria</taxon>
        <taxon>Pseudomonadati</taxon>
        <taxon>Pseudomonadota</taxon>
        <taxon>Alphaproteobacteria</taxon>
        <taxon>Hyphomicrobiales</taxon>
        <taxon>Methylobacteriaceae</taxon>
        <taxon>Methylobacterium</taxon>
    </lineage>
</organism>
<proteinExistence type="predicted"/>
<dbReference type="RefSeq" id="WP_238282152.1">
    <property type="nucleotide sequence ID" value="NZ_BPQL01000155.1"/>
</dbReference>
<gene>
    <name evidence="1" type="ORF">ABID43_003470</name>
</gene>
<accession>A0ABV2LB13</accession>
<dbReference type="Gene3D" id="3.40.50.11350">
    <property type="match status" value="1"/>
</dbReference>
<comment type="caution">
    <text evidence="1">The sequence shown here is derived from an EMBL/GenBank/DDBJ whole genome shotgun (WGS) entry which is preliminary data.</text>
</comment>
<evidence type="ECO:0000313" key="1">
    <source>
        <dbReference type="EMBL" id="MET3693916.1"/>
    </source>
</evidence>
<reference evidence="1 2" key="1">
    <citation type="submission" date="2024-06" db="EMBL/GenBank/DDBJ databases">
        <title>Genomic Encyclopedia of Type Strains, Phase IV (KMG-IV): sequencing the most valuable type-strain genomes for metagenomic binning, comparative biology and taxonomic classification.</title>
        <authorList>
            <person name="Goeker M."/>
        </authorList>
    </citation>
    <scope>NUCLEOTIDE SEQUENCE [LARGE SCALE GENOMIC DNA]</scope>
    <source>
        <strain evidence="1 2">DSM 21331</strain>
    </source>
</reference>
<keyword evidence="2" id="KW-1185">Reference proteome</keyword>
<evidence type="ECO:0000313" key="2">
    <source>
        <dbReference type="Proteomes" id="UP001549145"/>
    </source>
</evidence>
<protein>
    <submittedName>
        <fullName evidence="1">Uncharacterized protein</fullName>
    </submittedName>
</protein>